<feature type="region of interest" description="Disordered" evidence="2">
    <location>
        <begin position="478"/>
        <end position="511"/>
    </location>
</feature>
<feature type="region of interest" description="Disordered" evidence="2">
    <location>
        <begin position="216"/>
        <end position="374"/>
    </location>
</feature>
<feature type="compositionally biased region" description="Acidic residues" evidence="2">
    <location>
        <begin position="340"/>
        <end position="349"/>
    </location>
</feature>
<comment type="caution">
    <text evidence="3">The sequence shown here is derived from an EMBL/GenBank/DDBJ whole genome shotgun (WGS) entry which is preliminary data.</text>
</comment>
<feature type="compositionally biased region" description="Acidic residues" evidence="2">
    <location>
        <begin position="289"/>
        <end position="307"/>
    </location>
</feature>
<dbReference type="GO" id="GO:0008253">
    <property type="term" value="F:5'-nucleotidase activity"/>
    <property type="evidence" value="ECO:0007669"/>
    <property type="project" value="InterPro"/>
</dbReference>
<dbReference type="PANTHER" id="PTHR35134:SF2">
    <property type="entry name" value="NUCLEOTIDASE YQFW-RELATED"/>
    <property type="match status" value="1"/>
</dbReference>
<feature type="active site" description="Nucleophile" evidence="1">
    <location>
        <position position="15"/>
    </location>
</feature>
<dbReference type="InterPro" id="IPR010708">
    <property type="entry name" value="5'(3')-deoxyribonucleotidase"/>
</dbReference>
<dbReference type="SUPFAM" id="SSF56784">
    <property type="entry name" value="HAD-like"/>
    <property type="match status" value="1"/>
</dbReference>
<evidence type="ECO:0000313" key="3">
    <source>
        <dbReference type="EMBL" id="KAG0273654.1"/>
    </source>
</evidence>
<gene>
    <name evidence="3" type="ORF">BGZ95_010549</name>
</gene>
<protein>
    <submittedName>
        <fullName evidence="3">Uncharacterized protein</fullName>
    </submittedName>
</protein>
<feature type="compositionally biased region" description="Low complexity" evidence="2">
    <location>
        <begin position="480"/>
        <end position="503"/>
    </location>
</feature>
<dbReference type="InterPro" id="IPR052419">
    <property type="entry name" value="5_3-deoxyribonucleotidase-like"/>
</dbReference>
<dbReference type="EMBL" id="JAAAIL010000713">
    <property type="protein sequence ID" value="KAG0273654.1"/>
    <property type="molecule type" value="Genomic_DNA"/>
</dbReference>
<proteinExistence type="predicted"/>
<feature type="compositionally biased region" description="Basic and acidic residues" evidence="2">
    <location>
        <begin position="362"/>
        <end position="374"/>
    </location>
</feature>
<feature type="compositionally biased region" description="Basic residues" evidence="2">
    <location>
        <begin position="268"/>
        <end position="284"/>
    </location>
</feature>
<dbReference type="Proteomes" id="UP001194580">
    <property type="component" value="Unassembled WGS sequence"/>
</dbReference>
<reference evidence="3" key="1">
    <citation type="journal article" date="2020" name="Fungal Divers.">
        <title>Resolving the Mortierellaceae phylogeny through synthesis of multi-gene phylogenetics and phylogenomics.</title>
        <authorList>
            <person name="Vandepol N."/>
            <person name="Liber J."/>
            <person name="Desiro A."/>
            <person name="Na H."/>
            <person name="Kennedy M."/>
            <person name="Barry K."/>
            <person name="Grigoriev I.V."/>
            <person name="Miller A.N."/>
            <person name="O'Donnell K."/>
            <person name="Stajich J.E."/>
            <person name="Bonito G."/>
        </authorList>
    </citation>
    <scope>NUCLEOTIDE SEQUENCE</scope>
    <source>
        <strain evidence="3">NRRL 28262</strain>
    </source>
</reference>
<dbReference type="PANTHER" id="PTHR35134">
    <property type="entry name" value="NUCLEOTIDASE YQFW-RELATED"/>
    <property type="match status" value="1"/>
</dbReference>
<evidence type="ECO:0000313" key="4">
    <source>
        <dbReference type="Proteomes" id="UP001194580"/>
    </source>
</evidence>
<organism evidence="3 4">
    <name type="scientific">Linnemannia exigua</name>
    <dbReference type="NCBI Taxonomy" id="604196"/>
    <lineage>
        <taxon>Eukaryota</taxon>
        <taxon>Fungi</taxon>
        <taxon>Fungi incertae sedis</taxon>
        <taxon>Mucoromycota</taxon>
        <taxon>Mortierellomycotina</taxon>
        <taxon>Mortierellomycetes</taxon>
        <taxon>Mortierellales</taxon>
        <taxon>Mortierellaceae</taxon>
        <taxon>Linnemannia</taxon>
    </lineage>
</organism>
<sequence length="511" mass="58725">MRHQSHLPRKVIAVDLDEVLARTTLAIADFHNDTYGTSLTMDDFISYDYTKVWGGTREESITKWRLFFDSPYFLKVEPVEGSLETLKLLKSRRFSLVIVTARQQFVADLTKKFVDRHFPGIFESIYFANHFLTEQEKLTFVSKPKSVICRDVHAQLLIDDSLENALEVSKAGIPVLLFDLHGKYKWNQVEEGQQLPDKVTRVKSWKDVQAWFPRPRSPLSNQCLSRDDQISESSSSESEEEEEEEEEEEDEEEMEEYEEQQMFGYSQHHQHHHHHHQQQQHHLHNPMDSDSESDEDDEAEMDEDEMNEMAKREQDGEEEEDHGRTLRRRKLMMMDFSSSSDDDDEDIDLESGHHHHHHHNHGNMDSDEHDLDLESGHRGRHISHADLERYRHQHETMYMGEPGTEMEMESEASSFLQQEDDMERGFVSTSTTTITTTETMVSIMAAESSTVVVESHSSTISAALPPTEAAIAVEGLTIKSPPSSTPESFAATTTTTSLTSQADSMEEVPLA</sequence>
<name>A0AAD4DB71_9FUNG</name>
<evidence type="ECO:0000256" key="2">
    <source>
        <dbReference type="SAM" id="MobiDB-lite"/>
    </source>
</evidence>
<evidence type="ECO:0000256" key="1">
    <source>
        <dbReference type="PIRSR" id="PIRSR610708-1"/>
    </source>
</evidence>
<feature type="active site" description="Proton donor" evidence="1">
    <location>
        <position position="17"/>
    </location>
</feature>
<dbReference type="AlphaFoldDB" id="A0AAD4DB71"/>
<dbReference type="Gene3D" id="3.40.50.1000">
    <property type="entry name" value="HAD superfamily/HAD-like"/>
    <property type="match status" value="1"/>
</dbReference>
<dbReference type="InterPro" id="IPR036412">
    <property type="entry name" value="HAD-like_sf"/>
</dbReference>
<keyword evidence="4" id="KW-1185">Reference proteome</keyword>
<feature type="compositionally biased region" description="Acidic residues" evidence="2">
    <location>
        <begin position="237"/>
        <end position="259"/>
    </location>
</feature>
<dbReference type="GO" id="GO:0009264">
    <property type="term" value="P:deoxyribonucleotide catabolic process"/>
    <property type="evidence" value="ECO:0007669"/>
    <property type="project" value="InterPro"/>
</dbReference>
<accession>A0AAD4DB71</accession>
<dbReference type="Pfam" id="PF06941">
    <property type="entry name" value="NT5C"/>
    <property type="match status" value="1"/>
</dbReference>
<dbReference type="InterPro" id="IPR023214">
    <property type="entry name" value="HAD_sf"/>
</dbReference>